<dbReference type="AlphaFoldDB" id="A0A5R9QDD1"/>
<keyword evidence="5 6" id="KW-0472">Membrane</keyword>
<comment type="subcellular location">
    <subcellularLocation>
        <location evidence="1">Membrane</location>
        <topology evidence="1">Multi-pass membrane protein</topology>
    </subcellularLocation>
</comment>
<dbReference type="Pfam" id="PF00892">
    <property type="entry name" value="EamA"/>
    <property type="match status" value="2"/>
</dbReference>
<feature type="transmembrane region" description="Helical" evidence="6">
    <location>
        <begin position="18"/>
        <end position="40"/>
    </location>
</feature>
<protein>
    <submittedName>
        <fullName evidence="8">EamA/RhaT family transporter</fullName>
    </submittedName>
</protein>
<proteinExistence type="inferred from homology"/>
<feature type="transmembrane region" description="Helical" evidence="6">
    <location>
        <begin position="134"/>
        <end position="152"/>
    </location>
</feature>
<evidence type="ECO:0000256" key="6">
    <source>
        <dbReference type="SAM" id="Phobius"/>
    </source>
</evidence>
<feature type="domain" description="EamA" evidence="7">
    <location>
        <begin position="169"/>
        <end position="305"/>
    </location>
</feature>
<feature type="transmembrane region" description="Helical" evidence="6">
    <location>
        <begin position="46"/>
        <end position="67"/>
    </location>
</feature>
<evidence type="ECO:0000313" key="9">
    <source>
        <dbReference type="Proteomes" id="UP000306753"/>
    </source>
</evidence>
<dbReference type="InterPro" id="IPR000620">
    <property type="entry name" value="EamA_dom"/>
</dbReference>
<feature type="transmembrane region" description="Helical" evidence="6">
    <location>
        <begin position="230"/>
        <end position="252"/>
    </location>
</feature>
<evidence type="ECO:0000313" key="8">
    <source>
        <dbReference type="EMBL" id="TLX62812.1"/>
    </source>
</evidence>
<evidence type="ECO:0000256" key="2">
    <source>
        <dbReference type="ARBA" id="ARBA00007362"/>
    </source>
</evidence>
<dbReference type="PANTHER" id="PTHR32322:SF2">
    <property type="entry name" value="EAMA DOMAIN-CONTAINING PROTEIN"/>
    <property type="match status" value="1"/>
</dbReference>
<keyword evidence="4 6" id="KW-1133">Transmembrane helix</keyword>
<dbReference type="GO" id="GO:0016020">
    <property type="term" value="C:membrane"/>
    <property type="evidence" value="ECO:0007669"/>
    <property type="project" value="UniProtKB-SubCell"/>
</dbReference>
<evidence type="ECO:0000256" key="3">
    <source>
        <dbReference type="ARBA" id="ARBA00022692"/>
    </source>
</evidence>
<gene>
    <name evidence="8" type="ORF">DN820_14450</name>
</gene>
<feature type="transmembrane region" description="Helical" evidence="6">
    <location>
        <begin position="79"/>
        <end position="100"/>
    </location>
</feature>
<dbReference type="RefSeq" id="WP_138412070.1">
    <property type="nucleotide sequence ID" value="NZ_QLAG01000017.1"/>
</dbReference>
<reference evidence="8 9" key="1">
    <citation type="journal article" date="2017" name="Eur. J. Clin. Microbiol. Infect. Dis.">
        <title>Uncommonly isolated clinical Pseudomonas: identification and phylogenetic assignation.</title>
        <authorList>
            <person name="Mulet M."/>
            <person name="Gomila M."/>
            <person name="Ramirez A."/>
            <person name="Cardew S."/>
            <person name="Moore E.R."/>
            <person name="Lalucat J."/>
            <person name="Garcia-Valdes E."/>
        </authorList>
    </citation>
    <scope>NUCLEOTIDE SEQUENCE [LARGE SCALE GENOMIC DNA]</scope>
    <source>
        <strain evidence="8 9">SD129</strain>
    </source>
</reference>
<sequence length="309" mass="32340">MTAATPPADRIAPSHLPIYCKLTAVALLWGGTFIAGRLLAESLAPSVAATGRFAVAVLLLLALTWRVEGRMPRLTLGQTLTTFALGATGVFLYNISFFAALSQMPAGRTALFVALNPIVTALLLAALFREPLGLRKWVGILVAFCGAAIVISRGDLLGAARDIGSAVGKGELFMLCAVTSWAAYTLIGRHALRGMSPLVTTTYAALWGLLLLGIGAVFDPAPLQLGSLGWQQLAAIFYLGAGGTVIGFVWYYQGVQAIGPARTAVFNNLVPVFGVLLATLLLDEPLTLAMLVGGVLTICGVMLTNRGAR</sequence>
<evidence type="ECO:0000256" key="1">
    <source>
        <dbReference type="ARBA" id="ARBA00004141"/>
    </source>
</evidence>
<comment type="caution">
    <text evidence="8">The sequence shown here is derived from an EMBL/GenBank/DDBJ whole genome shotgun (WGS) entry which is preliminary data.</text>
</comment>
<feature type="transmembrane region" description="Helical" evidence="6">
    <location>
        <begin position="288"/>
        <end position="305"/>
    </location>
</feature>
<dbReference type="Proteomes" id="UP000306753">
    <property type="component" value="Unassembled WGS sequence"/>
</dbReference>
<dbReference type="PANTHER" id="PTHR32322">
    <property type="entry name" value="INNER MEMBRANE TRANSPORTER"/>
    <property type="match status" value="1"/>
</dbReference>
<organism evidence="8 9">
    <name type="scientific">Stutzerimonas nosocomialis</name>
    <dbReference type="NCBI Taxonomy" id="1056496"/>
    <lineage>
        <taxon>Bacteria</taxon>
        <taxon>Pseudomonadati</taxon>
        <taxon>Pseudomonadota</taxon>
        <taxon>Gammaproteobacteria</taxon>
        <taxon>Pseudomonadales</taxon>
        <taxon>Pseudomonadaceae</taxon>
        <taxon>Stutzerimonas</taxon>
    </lineage>
</organism>
<dbReference type="SUPFAM" id="SSF103481">
    <property type="entry name" value="Multidrug resistance efflux transporter EmrE"/>
    <property type="match status" value="2"/>
</dbReference>
<keyword evidence="3 6" id="KW-0812">Transmembrane</keyword>
<evidence type="ECO:0000256" key="4">
    <source>
        <dbReference type="ARBA" id="ARBA00022989"/>
    </source>
</evidence>
<comment type="similarity">
    <text evidence="2">Belongs to the EamA transporter family.</text>
</comment>
<feature type="domain" description="EamA" evidence="7">
    <location>
        <begin position="21"/>
        <end position="151"/>
    </location>
</feature>
<evidence type="ECO:0000256" key="5">
    <source>
        <dbReference type="ARBA" id="ARBA00023136"/>
    </source>
</evidence>
<dbReference type="Gene3D" id="1.10.3730.20">
    <property type="match status" value="1"/>
</dbReference>
<feature type="transmembrane region" description="Helical" evidence="6">
    <location>
        <begin position="264"/>
        <end position="282"/>
    </location>
</feature>
<accession>A0A5R9QDD1</accession>
<dbReference type="InterPro" id="IPR037185">
    <property type="entry name" value="EmrE-like"/>
</dbReference>
<dbReference type="InterPro" id="IPR050638">
    <property type="entry name" value="AA-Vitamin_Transporters"/>
</dbReference>
<feature type="transmembrane region" description="Helical" evidence="6">
    <location>
        <begin position="198"/>
        <end position="218"/>
    </location>
</feature>
<name>A0A5R9QDD1_9GAMM</name>
<evidence type="ECO:0000259" key="7">
    <source>
        <dbReference type="Pfam" id="PF00892"/>
    </source>
</evidence>
<dbReference type="EMBL" id="QLAG01000017">
    <property type="protein sequence ID" value="TLX62812.1"/>
    <property type="molecule type" value="Genomic_DNA"/>
</dbReference>
<feature type="transmembrane region" description="Helical" evidence="6">
    <location>
        <begin position="106"/>
        <end position="127"/>
    </location>
</feature>
<keyword evidence="9" id="KW-1185">Reference proteome</keyword>